<dbReference type="InterPro" id="IPR050502">
    <property type="entry name" value="Euk_RNA-bind_prot"/>
</dbReference>
<reference evidence="5 6" key="1">
    <citation type="submission" date="2024-09" db="EMBL/GenBank/DDBJ databases">
        <title>Itraconazole resistance in Madurella fahalii resulting from another homologue of gene encoding cytochrome P450 14-alpha sterol demethylase (CYP51).</title>
        <authorList>
            <person name="Yoshioka I."/>
            <person name="Fahal A.H."/>
            <person name="Kaneko S."/>
            <person name="Yaguchi T."/>
        </authorList>
    </citation>
    <scope>NUCLEOTIDE SEQUENCE [LARGE SCALE GENOMIC DNA]</scope>
    <source>
        <strain evidence="5 6">IFM 68171</strain>
    </source>
</reference>
<keyword evidence="6" id="KW-1185">Reference proteome</keyword>
<dbReference type="InterPro" id="IPR012677">
    <property type="entry name" value="Nucleotide-bd_a/b_plait_sf"/>
</dbReference>
<protein>
    <recommendedName>
        <fullName evidence="4">RRM domain-containing protein</fullName>
    </recommendedName>
</protein>
<accession>A0ABQ0GRC9</accession>
<organism evidence="5 6">
    <name type="scientific">Madurella fahalii</name>
    <dbReference type="NCBI Taxonomy" id="1157608"/>
    <lineage>
        <taxon>Eukaryota</taxon>
        <taxon>Fungi</taxon>
        <taxon>Dikarya</taxon>
        <taxon>Ascomycota</taxon>
        <taxon>Pezizomycotina</taxon>
        <taxon>Sordariomycetes</taxon>
        <taxon>Sordariomycetidae</taxon>
        <taxon>Sordariales</taxon>
        <taxon>Sordariales incertae sedis</taxon>
        <taxon>Madurella</taxon>
    </lineage>
</organism>
<name>A0ABQ0GRC9_9PEZI</name>
<dbReference type="Proteomes" id="UP001628179">
    <property type="component" value="Unassembled WGS sequence"/>
</dbReference>
<evidence type="ECO:0000256" key="3">
    <source>
        <dbReference type="SAM" id="MobiDB-lite"/>
    </source>
</evidence>
<dbReference type="EMBL" id="BAAFSV010000006">
    <property type="protein sequence ID" value="GAB1320284.1"/>
    <property type="molecule type" value="Genomic_DNA"/>
</dbReference>
<dbReference type="PANTHER" id="PTHR48025">
    <property type="entry name" value="OS02G0815200 PROTEIN"/>
    <property type="match status" value="1"/>
</dbReference>
<feature type="region of interest" description="Disordered" evidence="3">
    <location>
        <begin position="401"/>
        <end position="446"/>
    </location>
</feature>
<dbReference type="Gene3D" id="3.30.70.330">
    <property type="match status" value="2"/>
</dbReference>
<evidence type="ECO:0000313" key="5">
    <source>
        <dbReference type="EMBL" id="GAB1320284.1"/>
    </source>
</evidence>
<gene>
    <name evidence="5" type="ORF">MFIFM68171_10494</name>
</gene>
<comment type="caution">
    <text evidence="5">The sequence shown here is derived from an EMBL/GenBank/DDBJ whole genome shotgun (WGS) entry which is preliminary data.</text>
</comment>
<dbReference type="SUPFAM" id="SSF54928">
    <property type="entry name" value="RNA-binding domain, RBD"/>
    <property type="match status" value="2"/>
</dbReference>
<dbReference type="InterPro" id="IPR035979">
    <property type="entry name" value="RBD_domain_sf"/>
</dbReference>
<dbReference type="GeneID" id="98181236"/>
<feature type="domain" description="RRM" evidence="4">
    <location>
        <begin position="313"/>
        <end position="400"/>
    </location>
</feature>
<evidence type="ECO:0000256" key="2">
    <source>
        <dbReference type="PROSITE-ProRule" id="PRU00176"/>
    </source>
</evidence>
<dbReference type="RefSeq" id="XP_070922014.1">
    <property type="nucleotide sequence ID" value="XM_071065913.1"/>
</dbReference>
<evidence type="ECO:0000313" key="6">
    <source>
        <dbReference type="Proteomes" id="UP001628179"/>
    </source>
</evidence>
<dbReference type="Pfam" id="PF00076">
    <property type="entry name" value="RRM_1"/>
    <property type="match status" value="2"/>
</dbReference>
<dbReference type="PANTHER" id="PTHR48025:SF1">
    <property type="entry name" value="RRM DOMAIN-CONTAINING PROTEIN"/>
    <property type="match status" value="1"/>
</dbReference>
<feature type="compositionally biased region" description="Low complexity" evidence="3">
    <location>
        <begin position="461"/>
        <end position="480"/>
    </location>
</feature>
<sequence>MPGGSILRRNQQYSRSLVTVTVGPGSETGLYYILIANLSHNTTWKELRAFAAQACDVDHAEVYTPTSGFVRVKGLANFEKAFKHLNGNTLEYRSLQADARNKTQSTVVKLPATDYHAMRILRGDIGRVFSEPDSGIVQTESLPQIATGGMSSPCSGYHRVTRPDFSTSLQTRIQWNYAVSSPYLLAERYQTAIAPTSVAYHAEADLARGLSQLTIGWHLSIPQSMEYPAATGLTTSTAQYPYGMSVSCYPSGASYGVTRQGYIGYTDAQSPDTITTSRAYNPGYADALSSAPQPDQAIRYGSGRASVVLIEQRKIIIINLERDGLSEASVVGHIVEYAGIGQMGSGGQIERVDLPINKDGRARGIALVTFSTTELAKVAIAALDGREVGGRTLAVRMAEGVSGGGFSSRPGRRLARPAASGRDVAGAKAGQRKAQPRSSVHAAGSKSGLVMMPAASGRGAATASASSSASASPPVESSSLKSKEEPPVIADGSGGRWKKENPPVVVDGSGMRDQGAQRRRSTNS</sequence>
<evidence type="ECO:0000256" key="1">
    <source>
        <dbReference type="ARBA" id="ARBA00022884"/>
    </source>
</evidence>
<dbReference type="InterPro" id="IPR000504">
    <property type="entry name" value="RRM_dom"/>
</dbReference>
<dbReference type="SMART" id="SM00360">
    <property type="entry name" value="RRM"/>
    <property type="match status" value="2"/>
</dbReference>
<proteinExistence type="predicted"/>
<dbReference type="PROSITE" id="PS50102">
    <property type="entry name" value="RRM"/>
    <property type="match status" value="1"/>
</dbReference>
<evidence type="ECO:0000259" key="4">
    <source>
        <dbReference type="PROSITE" id="PS50102"/>
    </source>
</evidence>
<feature type="region of interest" description="Disordered" evidence="3">
    <location>
        <begin position="461"/>
        <end position="524"/>
    </location>
</feature>
<keyword evidence="1 2" id="KW-0694">RNA-binding</keyword>